<proteinExistence type="predicted"/>
<sequence>MNDCYVYAQFLNSMLHFCQKSASLFSCLHEQQTFCKHVLCAAMNYALMNIFNIYDLKRTSDNNDKV</sequence>
<evidence type="ECO:0000313" key="2">
    <source>
        <dbReference type="Proteomes" id="UP000276133"/>
    </source>
</evidence>
<dbReference type="EMBL" id="REGN01006548">
    <property type="protein sequence ID" value="RNA09087.1"/>
    <property type="molecule type" value="Genomic_DNA"/>
</dbReference>
<dbReference type="AlphaFoldDB" id="A0A3M7QCA3"/>
<name>A0A3M7QCA3_BRAPC</name>
<protein>
    <submittedName>
        <fullName evidence="1">Uncharacterized protein</fullName>
    </submittedName>
</protein>
<gene>
    <name evidence="1" type="ORF">BpHYR1_036429</name>
</gene>
<comment type="caution">
    <text evidence="1">The sequence shown here is derived from an EMBL/GenBank/DDBJ whole genome shotgun (WGS) entry which is preliminary data.</text>
</comment>
<keyword evidence="2" id="KW-1185">Reference proteome</keyword>
<organism evidence="1 2">
    <name type="scientific">Brachionus plicatilis</name>
    <name type="common">Marine rotifer</name>
    <name type="synonym">Brachionus muelleri</name>
    <dbReference type="NCBI Taxonomy" id="10195"/>
    <lineage>
        <taxon>Eukaryota</taxon>
        <taxon>Metazoa</taxon>
        <taxon>Spiralia</taxon>
        <taxon>Gnathifera</taxon>
        <taxon>Rotifera</taxon>
        <taxon>Eurotatoria</taxon>
        <taxon>Monogononta</taxon>
        <taxon>Pseudotrocha</taxon>
        <taxon>Ploima</taxon>
        <taxon>Brachionidae</taxon>
        <taxon>Brachionus</taxon>
    </lineage>
</organism>
<evidence type="ECO:0000313" key="1">
    <source>
        <dbReference type="EMBL" id="RNA09087.1"/>
    </source>
</evidence>
<accession>A0A3M7QCA3</accession>
<dbReference type="Proteomes" id="UP000276133">
    <property type="component" value="Unassembled WGS sequence"/>
</dbReference>
<reference evidence="1 2" key="1">
    <citation type="journal article" date="2018" name="Sci. Rep.">
        <title>Genomic signatures of local adaptation to the degree of environmental predictability in rotifers.</title>
        <authorList>
            <person name="Franch-Gras L."/>
            <person name="Hahn C."/>
            <person name="Garcia-Roger E.M."/>
            <person name="Carmona M.J."/>
            <person name="Serra M."/>
            <person name="Gomez A."/>
        </authorList>
    </citation>
    <scope>NUCLEOTIDE SEQUENCE [LARGE SCALE GENOMIC DNA]</scope>
    <source>
        <strain evidence="1">HYR1</strain>
    </source>
</reference>